<evidence type="ECO:0000256" key="1">
    <source>
        <dbReference type="ARBA" id="ARBA00009244"/>
    </source>
</evidence>
<keyword evidence="2 3" id="KW-0520">NAD</keyword>
<dbReference type="RefSeq" id="WP_075859441.1">
    <property type="nucleotide sequence ID" value="NZ_BDJK01000023.1"/>
</dbReference>
<feature type="active site" description="Acyl-thioester intermediate" evidence="3">
    <location>
        <position position="126"/>
    </location>
</feature>
<keyword evidence="6" id="KW-1185">Reference proteome</keyword>
<dbReference type="SUPFAM" id="SSF51735">
    <property type="entry name" value="NAD(P)-binding Rossmann-fold domains"/>
    <property type="match status" value="1"/>
</dbReference>
<keyword evidence="3" id="KW-0560">Oxidoreductase</keyword>
<comment type="caution">
    <text evidence="5">The sequence shown here is derived from an EMBL/GenBank/DDBJ whole genome shotgun (WGS) entry which is preliminary data.</text>
</comment>
<keyword evidence="3" id="KW-0058">Aromatic hydrocarbons catabolism</keyword>
<reference evidence="6" key="1">
    <citation type="submission" date="2016-12" db="EMBL/GenBank/DDBJ databases">
        <title>Draft Genome Sequences od Carboxydothermus pertinax and islandicus, Hydrogenogenic Carboxydotrophic Bacteria.</title>
        <authorList>
            <person name="Fukuyama Y."/>
            <person name="Ohmae K."/>
            <person name="Yoneda Y."/>
            <person name="Yoshida T."/>
            <person name="Sako Y."/>
        </authorList>
    </citation>
    <scope>NUCLEOTIDE SEQUENCE [LARGE SCALE GENOMIC DNA]</scope>
    <source>
        <strain evidence="6">Ug1</strain>
    </source>
</reference>
<comment type="similarity">
    <text evidence="1 3">Belongs to the acetaldehyde dehydrogenase family.</text>
</comment>
<dbReference type="InterPro" id="IPR036291">
    <property type="entry name" value="NAD(P)-bd_dom_sf"/>
</dbReference>
<feature type="binding site" evidence="3">
    <location>
        <begin position="157"/>
        <end position="165"/>
    </location>
    <ligand>
        <name>NAD(+)</name>
        <dbReference type="ChEBI" id="CHEBI:57540"/>
    </ligand>
</feature>
<dbReference type="Proteomes" id="UP000187485">
    <property type="component" value="Unassembled WGS sequence"/>
</dbReference>
<feature type="binding site" evidence="3">
    <location>
        <position position="267"/>
    </location>
    <ligand>
        <name>NAD(+)</name>
        <dbReference type="ChEBI" id="CHEBI:57540"/>
    </ligand>
</feature>
<dbReference type="NCBIfam" id="TIGR03215">
    <property type="entry name" value="ac_ald_DH_ac"/>
    <property type="match status" value="1"/>
</dbReference>
<dbReference type="InterPro" id="IPR015426">
    <property type="entry name" value="Acetylaldehyde_DH_C"/>
</dbReference>
<evidence type="ECO:0000313" key="5">
    <source>
        <dbReference type="EMBL" id="GAV22987.1"/>
    </source>
</evidence>
<dbReference type="GO" id="GO:0008774">
    <property type="term" value="F:acetaldehyde dehydrogenase (acetylating) activity"/>
    <property type="evidence" value="ECO:0007669"/>
    <property type="project" value="UniProtKB-UniRule"/>
</dbReference>
<dbReference type="Gene3D" id="3.40.50.720">
    <property type="entry name" value="NAD(P)-binding Rossmann-like Domain"/>
    <property type="match status" value="1"/>
</dbReference>
<dbReference type="OrthoDB" id="9783105at2"/>
<evidence type="ECO:0000256" key="2">
    <source>
        <dbReference type="ARBA" id="ARBA00023027"/>
    </source>
</evidence>
<dbReference type="AlphaFoldDB" id="A0A1L8CVR6"/>
<protein>
    <recommendedName>
        <fullName evidence="3">Acetaldehyde dehydrogenase</fullName>
        <ecNumber evidence="3">1.2.1.10</ecNumber>
    </recommendedName>
    <alternativeName>
        <fullName evidence="3">Acetaldehyde dehydrogenase [acetylating]</fullName>
    </alternativeName>
</protein>
<dbReference type="Gene3D" id="3.30.360.10">
    <property type="entry name" value="Dihydrodipicolinate Reductase, domain 2"/>
    <property type="match status" value="1"/>
</dbReference>
<dbReference type="InterPro" id="IPR003361">
    <property type="entry name" value="Acetaldehyde_dehydrogenase"/>
</dbReference>
<sequence length="299" mass="31953">MSNKIKAAIIGPGNIGMDLMFKLMRSKYIDVDTVVGIIPESEGLALARKHGKKTSAEGIKAILGNKDIKIVFDATSAKAHLKHAPLLEQDGKIAIDLTPAAVGPYCVPAVTMEEQLNCKNVNMVTCAGQATTPIVYAINKIADVKYAEIVSTISSRSAGPGTRQNIDEFTETTAKALEKIGGADKGKAIIILNPAEPPIMMRNTIYTRVANPDAPGIIEAIEEMVEKIKKYVPGYRLKVPPIIDGDKITTIIEVEGEGAYLPKYAGNLDIITAAAVAFADEVAKKLLAEEQAKEVRANG</sequence>
<organism evidence="5 6">
    <name type="scientific">Carboxydothermus pertinax</name>
    <dbReference type="NCBI Taxonomy" id="870242"/>
    <lineage>
        <taxon>Bacteria</taxon>
        <taxon>Bacillati</taxon>
        <taxon>Bacillota</taxon>
        <taxon>Clostridia</taxon>
        <taxon>Thermoanaerobacterales</taxon>
        <taxon>Thermoanaerobacteraceae</taxon>
        <taxon>Carboxydothermus</taxon>
    </lineage>
</organism>
<evidence type="ECO:0000259" key="4">
    <source>
        <dbReference type="SMART" id="SM00859"/>
    </source>
</evidence>
<feature type="domain" description="Semialdehyde dehydrogenase NAD-binding" evidence="4">
    <location>
        <begin position="6"/>
        <end position="118"/>
    </location>
</feature>
<dbReference type="NCBIfam" id="NF006157">
    <property type="entry name" value="PRK08300.1"/>
    <property type="match status" value="1"/>
</dbReference>
<comment type="caution">
    <text evidence="3">Lacks conserved residue(s) required for the propagation of feature annotation.</text>
</comment>
<dbReference type="EC" id="1.2.1.10" evidence="3"/>
<accession>A0A1L8CVR6</accession>
<dbReference type="CDD" id="cd23933">
    <property type="entry name" value="ALDH_C"/>
    <property type="match status" value="1"/>
</dbReference>
<dbReference type="STRING" id="870242.cpu_14970"/>
<dbReference type="SUPFAM" id="SSF55347">
    <property type="entry name" value="Glyceraldehyde-3-phosphate dehydrogenase-like, C-terminal domain"/>
    <property type="match status" value="1"/>
</dbReference>
<evidence type="ECO:0000256" key="3">
    <source>
        <dbReference type="HAMAP-Rule" id="MF_01657"/>
    </source>
</evidence>
<comment type="catalytic activity">
    <reaction evidence="3">
        <text>acetaldehyde + NAD(+) + CoA = acetyl-CoA + NADH + H(+)</text>
        <dbReference type="Rhea" id="RHEA:23288"/>
        <dbReference type="ChEBI" id="CHEBI:15343"/>
        <dbReference type="ChEBI" id="CHEBI:15378"/>
        <dbReference type="ChEBI" id="CHEBI:57287"/>
        <dbReference type="ChEBI" id="CHEBI:57288"/>
        <dbReference type="ChEBI" id="CHEBI:57540"/>
        <dbReference type="ChEBI" id="CHEBI:57945"/>
        <dbReference type="EC" id="1.2.1.10"/>
    </reaction>
</comment>
<evidence type="ECO:0000313" key="6">
    <source>
        <dbReference type="Proteomes" id="UP000187485"/>
    </source>
</evidence>
<dbReference type="Pfam" id="PF01118">
    <property type="entry name" value="Semialdhyde_dh"/>
    <property type="match status" value="1"/>
</dbReference>
<name>A0A1L8CVR6_9THEO</name>
<proteinExistence type="inferred from homology"/>
<dbReference type="SMART" id="SM00859">
    <property type="entry name" value="Semialdhyde_dh"/>
    <property type="match status" value="1"/>
</dbReference>
<gene>
    <name evidence="5" type="ORF">cpu_14970</name>
</gene>
<dbReference type="InterPro" id="IPR000534">
    <property type="entry name" value="Semialdehyde_DH_NAD-bd"/>
</dbReference>
<dbReference type="Pfam" id="PF09290">
    <property type="entry name" value="AcetDehyd-dimer"/>
    <property type="match status" value="1"/>
</dbReference>
<dbReference type="EMBL" id="BDJK01000023">
    <property type="protein sequence ID" value="GAV22987.1"/>
    <property type="molecule type" value="Genomic_DNA"/>
</dbReference>
<dbReference type="GO" id="GO:0051287">
    <property type="term" value="F:NAD binding"/>
    <property type="evidence" value="ECO:0007669"/>
    <property type="project" value="UniProtKB-UniRule"/>
</dbReference>
<dbReference type="HAMAP" id="MF_01657">
    <property type="entry name" value="Ac_ald_DH_ac"/>
    <property type="match status" value="1"/>
</dbReference>
<dbReference type="PIRSF" id="PIRSF015689">
    <property type="entry name" value="Actaldh_dh_actl"/>
    <property type="match status" value="1"/>
</dbReference>